<comment type="caution">
    <text evidence="1">The sequence shown here is derived from an EMBL/GenBank/DDBJ whole genome shotgun (WGS) entry which is preliminary data.</text>
</comment>
<sequence length="609" mass="68523">MPKSKSGSLSVLLHSHPPGPVFTSRTVSSWLTHYVHNGSILAQLVLHWASIVKSFLLESRWKNNLEMFRYLEDACILMIREMRATASRSALPEAFRAYLKSSGLGRRIIRYLRHSLNLEKREWFDVSYRKYRWTESVAAVLADWCRSTGIARPPMLHPYKRNSLGHPGFQALNSILLLLDELLPFIARPELVFFLSAKGTFEFFLRSIVVPYVLKNRSDRYLVLPRLCSKTLYQHLIGHIRAHRLRGLTVSSLFQTIVLHAITVKDTIRRIERGYHSGSCDCTANTPFEIHCKRTLWVDRKTATYLSRLRGKVLRDFEDGLDVPLDNGGHSVPSYYLSPDELSSEFIRIQHRPTVFASCGRDITIFKDRETRREVGGVSYGGLGDYLPRLRDHHQHIVTSNRQTMKRGMDDGGIMVGVGNRLGAGGRPGDTYSMYASTVIDPDDPLTTAVRVQDTGSDASAVMEVLKLGSSAAHHNIAHAAQEARTRHLGTQGVSGVYCSNYIAPQHNDRDASFTVAAQVTKCSPSPSHFSFVYSEWGIVIQTREDTVFWFDSDALHGTLSCKRSDLVAGASVSDGVGFMVRTRDADFARKMATTSLIHLELEDAFKVY</sequence>
<gene>
    <name evidence="1" type="ORF">V5O48_008306</name>
</gene>
<organism evidence="1 2">
    <name type="scientific">Marasmius crinis-equi</name>
    <dbReference type="NCBI Taxonomy" id="585013"/>
    <lineage>
        <taxon>Eukaryota</taxon>
        <taxon>Fungi</taxon>
        <taxon>Dikarya</taxon>
        <taxon>Basidiomycota</taxon>
        <taxon>Agaricomycotina</taxon>
        <taxon>Agaricomycetes</taxon>
        <taxon>Agaricomycetidae</taxon>
        <taxon>Agaricales</taxon>
        <taxon>Marasmiineae</taxon>
        <taxon>Marasmiaceae</taxon>
        <taxon>Marasmius</taxon>
    </lineage>
</organism>
<evidence type="ECO:0000313" key="2">
    <source>
        <dbReference type="Proteomes" id="UP001465976"/>
    </source>
</evidence>
<reference evidence="1 2" key="1">
    <citation type="submission" date="2024-02" db="EMBL/GenBank/DDBJ databases">
        <title>A draft genome for the cacao thread blight pathogen Marasmius crinis-equi.</title>
        <authorList>
            <person name="Cohen S.P."/>
            <person name="Baruah I.K."/>
            <person name="Amoako-Attah I."/>
            <person name="Bukari Y."/>
            <person name="Meinhardt L.W."/>
            <person name="Bailey B.A."/>
        </authorList>
    </citation>
    <scope>NUCLEOTIDE SEQUENCE [LARGE SCALE GENOMIC DNA]</scope>
    <source>
        <strain evidence="1 2">GH-76</strain>
    </source>
</reference>
<protein>
    <recommendedName>
        <fullName evidence="3">TLDc domain-containing protein</fullName>
    </recommendedName>
</protein>
<proteinExistence type="predicted"/>
<evidence type="ECO:0008006" key="3">
    <source>
        <dbReference type="Google" id="ProtNLM"/>
    </source>
</evidence>
<dbReference type="EMBL" id="JBAHYK010000479">
    <property type="protein sequence ID" value="KAL0573650.1"/>
    <property type="molecule type" value="Genomic_DNA"/>
</dbReference>
<accession>A0ABR3FEE6</accession>
<dbReference type="Proteomes" id="UP001465976">
    <property type="component" value="Unassembled WGS sequence"/>
</dbReference>
<keyword evidence="2" id="KW-1185">Reference proteome</keyword>
<evidence type="ECO:0000313" key="1">
    <source>
        <dbReference type="EMBL" id="KAL0573650.1"/>
    </source>
</evidence>
<name>A0ABR3FEE6_9AGAR</name>